<dbReference type="EC" id="2.6.1.16" evidence="2"/>
<dbReference type="AlphaFoldDB" id="A0A7W9L1Z3"/>
<dbReference type="Gene3D" id="3.40.50.10490">
    <property type="entry name" value="Glucose-6-phosphate isomerase like protein, domain 1"/>
    <property type="match status" value="2"/>
</dbReference>
<keyword evidence="8" id="KW-0808">Transferase</keyword>
<dbReference type="GO" id="GO:0004360">
    <property type="term" value="F:glutamine-fructose-6-phosphate transaminase (isomerizing) activity"/>
    <property type="evidence" value="ECO:0007669"/>
    <property type="project" value="UniProtKB-EC"/>
</dbReference>
<evidence type="ECO:0000256" key="5">
    <source>
        <dbReference type="ARBA" id="ARBA00022737"/>
    </source>
</evidence>
<dbReference type="PANTHER" id="PTHR10937:SF0">
    <property type="entry name" value="GLUTAMINE--FRUCTOSE-6-PHOSPHATE TRANSAMINASE (ISOMERIZING)"/>
    <property type="match status" value="1"/>
</dbReference>
<dbReference type="Pfam" id="PF01380">
    <property type="entry name" value="SIS"/>
    <property type="match status" value="1"/>
</dbReference>
<dbReference type="CDD" id="cd05009">
    <property type="entry name" value="SIS_GlmS_GlmD_2"/>
    <property type="match status" value="1"/>
</dbReference>
<keyword evidence="5" id="KW-0677">Repeat</keyword>
<dbReference type="InterPro" id="IPR001347">
    <property type="entry name" value="SIS_dom"/>
</dbReference>
<dbReference type="SUPFAM" id="SSF53697">
    <property type="entry name" value="SIS domain"/>
    <property type="match status" value="1"/>
</dbReference>
<sequence length="395" mass="42417">MSLADHATPLLAPDSPLDARSRDIVRALFEKEAARIKALPNDDPLNPIRRRRVEITRTEIEGQPERLRTTLETQRDAVAAIAASLARRPPKRIYLTGCGDSYAVMVAARVLLEEGFGVACEPMQALDLAYYFHAPIDADTLVVTLSSTGTTTRTVEAMLRARALGARTLALSNTPGSTLMVESDEALLIHAERKGWPTQASTAAFGLLAALAIAVLAARGGDPARVDALTRALDAVPDQIAAVIARHEAEIATIAAREAERSIYLFCGGGPSFASAFFGAAKIKECTPDHALAIPLEEYHHYQSQKRGDPLWLIAPAGLSVPRARDTAEEGRRAGGTIYTVATEGDPTFDALSDAVLFLPPMLERLAPLVYTVPVQLFAYHVAMTKFARADEAAG</sequence>
<protein>
    <recommendedName>
        <fullName evidence="3">Glutamine--fructose-6-phosphate aminotransferase [isomerizing]</fullName>
        <ecNumber evidence="2">2.6.1.16</ecNumber>
    </recommendedName>
</protein>
<dbReference type="InterPro" id="IPR046348">
    <property type="entry name" value="SIS_dom_sf"/>
</dbReference>
<dbReference type="Proteomes" id="UP000523821">
    <property type="component" value="Unassembled WGS sequence"/>
</dbReference>
<evidence type="ECO:0000313" key="8">
    <source>
        <dbReference type="EMBL" id="MBB5753068.1"/>
    </source>
</evidence>
<dbReference type="InterPro" id="IPR035466">
    <property type="entry name" value="GlmS/AgaS_SIS"/>
</dbReference>
<feature type="domain" description="SIS" evidence="7">
    <location>
        <begin position="81"/>
        <end position="226"/>
    </location>
</feature>
<dbReference type="GO" id="GO:0097367">
    <property type="term" value="F:carbohydrate derivative binding"/>
    <property type="evidence" value="ECO:0007669"/>
    <property type="project" value="InterPro"/>
</dbReference>
<evidence type="ECO:0000256" key="6">
    <source>
        <dbReference type="ARBA" id="ARBA00022962"/>
    </source>
</evidence>
<keyword evidence="6" id="KW-0315">Glutamine amidotransferase</keyword>
<evidence type="ECO:0000256" key="4">
    <source>
        <dbReference type="ARBA" id="ARBA00022576"/>
    </source>
</evidence>
<proteinExistence type="predicted"/>
<evidence type="ECO:0000259" key="7">
    <source>
        <dbReference type="PROSITE" id="PS51464"/>
    </source>
</evidence>
<keyword evidence="4 8" id="KW-0032">Aminotransferase</keyword>
<gene>
    <name evidence="8" type="ORF">GGQ63_002134</name>
</gene>
<name>A0A7W9L1Z3_9HYPH</name>
<dbReference type="GO" id="GO:0006487">
    <property type="term" value="P:protein N-linked glycosylation"/>
    <property type="evidence" value="ECO:0007669"/>
    <property type="project" value="TreeGrafter"/>
</dbReference>
<dbReference type="GO" id="GO:0006002">
    <property type="term" value="P:fructose 6-phosphate metabolic process"/>
    <property type="evidence" value="ECO:0007669"/>
    <property type="project" value="TreeGrafter"/>
</dbReference>
<dbReference type="RefSeq" id="WP_183855535.1">
    <property type="nucleotide sequence ID" value="NZ_JACHOO010000004.1"/>
</dbReference>
<comment type="catalytic activity">
    <reaction evidence="1">
        <text>D-fructose 6-phosphate + L-glutamine = D-glucosamine 6-phosphate + L-glutamate</text>
        <dbReference type="Rhea" id="RHEA:13237"/>
        <dbReference type="ChEBI" id="CHEBI:29985"/>
        <dbReference type="ChEBI" id="CHEBI:58359"/>
        <dbReference type="ChEBI" id="CHEBI:58725"/>
        <dbReference type="ChEBI" id="CHEBI:61527"/>
        <dbReference type="EC" id="2.6.1.16"/>
    </reaction>
</comment>
<dbReference type="CDD" id="cd05008">
    <property type="entry name" value="SIS_GlmS_GlmD_1"/>
    <property type="match status" value="1"/>
</dbReference>
<evidence type="ECO:0000313" key="9">
    <source>
        <dbReference type="Proteomes" id="UP000523821"/>
    </source>
</evidence>
<evidence type="ECO:0000256" key="3">
    <source>
        <dbReference type="ARBA" id="ARBA00016090"/>
    </source>
</evidence>
<keyword evidence="9" id="KW-1185">Reference proteome</keyword>
<dbReference type="PROSITE" id="PS51464">
    <property type="entry name" value="SIS"/>
    <property type="match status" value="2"/>
</dbReference>
<dbReference type="GO" id="GO:0006047">
    <property type="term" value="P:UDP-N-acetylglucosamine metabolic process"/>
    <property type="evidence" value="ECO:0007669"/>
    <property type="project" value="TreeGrafter"/>
</dbReference>
<organism evidence="8 9">
    <name type="scientific">Prosthecomicrobium pneumaticum</name>
    <dbReference type="NCBI Taxonomy" id="81895"/>
    <lineage>
        <taxon>Bacteria</taxon>
        <taxon>Pseudomonadati</taxon>
        <taxon>Pseudomonadota</taxon>
        <taxon>Alphaproteobacteria</taxon>
        <taxon>Hyphomicrobiales</taxon>
        <taxon>Kaistiaceae</taxon>
        <taxon>Prosthecomicrobium</taxon>
    </lineage>
</organism>
<evidence type="ECO:0000256" key="1">
    <source>
        <dbReference type="ARBA" id="ARBA00001031"/>
    </source>
</evidence>
<dbReference type="PANTHER" id="PTHR10937">
    <property type="entry name" value="GLUCOSAMINE--FRUCTOSE-6-PHOSPHATE AMINOTRANSFERASE, ISOMERIZING"/>
    <property type="match status" value="1"/>
</dbReference>
<evidence type="ECO:0000256" key="2">
    <source>
        <dbReference type="ARBA" id="ARBA00012916"/>
    </source>
</evidence>
<accession>A0A7W9L1Z3</accession>
<comment type="caution">
    <text evidence="8">The sequence shown here is derived from an EMBL/GenBank/DDBJ whole genome shotgun (WGS) entry which is preliminary data.</text>
</comment>
<dbReference type="EMBL" id="JACHOO010000004">
    <property type="protein sequence ID" value="MBB5753068.1"/>
    <property type="molecule type" value="Genomic_DNA"/>
</dbReference>
<feature type="domain" description="SIS" evidence="7">
    <location>
        <begin position="254"/>
        <end position="393"/>
    </location>
</feature>
<reference evidence="8 9" key="1">
    <citation type="submission" date="2020-08" db="EMBL/GenBank/DDBJ databases">
        <title>Genomic Encyclopedia of Type Strains, Phase IV (KMG-IV): sequencing the most valuable type-strain genomes for metagenomic binning, comparative biology and taxonomic classification.</title>
        <authorList>
            <person name="Goeker M."/>
        </authorList>
    </citation>
    <scope>NUCLEOTIDE SEQUENCE [LARGE SCALE GENOMIC DNA]</scope>
    <source>
        <strain evidence="8 9">DSM 16268</strain>
    </source>
</reference>
<dbReference type="InterPro" id="IPR035490">
    <property type="entry name" value="GlmS/FrlB_SIS"/>
</dbReference>